<organism evidence="1 2">
    <name type="scientific">Mycobacteroides chelonae</name>
    <name type="common">Mycobacterium chelonae</name>
    <dbReference type="NCBI Taxonomy" id="1774"/>
    <lineage>
        <taxon>Bacteria</taxon>
        <taxon>Bacillati</taxon>
        <taxon>Actinomycetota</taxon>
        <taxon>Actinomycetes</taxon>
        <taxon>Mycobacteriales</taxon>
        <taxon>Mycobacteriaceae</taxon>
        <taxon>Mycobacteroides</taxon>
    </lineage>
</organism>
<gene>
    <name evidence="1" type="ORF">BKG82_18805</name>
</gene>
<accession>A0A1S1LL68</accession>
<dbReference type="EMBL" id="MLIQ01000021">
    <property type="protein sequence ID" value="OHU52318.1"/>
    <property type="molecule type" value="Genomic_DNA"/>
</dbReference>
<dbReference type="Proteomes" id="UP000180043">
    <property type="component" value="Unassembled WGS sequence"/>
</dbReference>
<proteinExistence type="predicted"/>
<sequence>MPGSLEIVIAADDIGFLASVLRGEVDADDVDLTDIHGIEIGLQPELFEPDIDGGEVLIEARTSHHHLMGGCDGTLARQIADSLDGTSGVQVPVMLSYCLSGEPGSQQFEVAVFFVAQRSSD</sequence>
<dbReference type="AlphaFoldDB" id="A0A1S1LL68"/>
<evidence type="ECO:0000313" key="2">
    <source>
        <dbReference type="Proteomes" id="UP000180043"/>
    </source>
</evidence>
<dbReference type="RefSeq" id="WP_070947598.1">
    <property type="nucleotide sequence ID" value="NZ_MLIQ01000021.1"/>
</dbReference>
<protein>
    <submittedName>
        <fullName evidence="1">Uncharacterized protein</fullName>
    </submittedName>
</protein>
<name>A0A1S1LL68_MYCCH</name>
<comment type="caution">
    <text evidence="1">The sequence shown here is derived from an EMBL/GenBank/DDBJ whole genome shotgun (WGS) entry which is preliminary data.</text>
</comment>
<reference evidence="1 2" key="1">
    <citation type="submission" date="2016-10" db="EMBL/GenBank/DDBJ databases">
        <title>Evaluation of Human, Veterinary and Environmental Mycobacterium chelonae Isolates by Core Genome Phylogenomic Analysis, Targeted Gene Comparison, and Anti-microbial Susceptibility Patterns: A Tale of Mistaken Identities.</title>
        <authorList>
            <person name="Fogelson S.B."/>
            <person name="Camus A.C."/>
            <person name="Lorenz W."/>
            <person name="Vasireddy R."/>
            <person name="Vasireddy S."/>
            <person name="Smith T."/>
            <person name="Brown-Elliott B.A."/>
            <person name="Wallace R.J.Jr."/>
            <person name="Hasan N.A."/>
            <person name="Reischl U."/>
            <person name="Sanchez S."/>
        </authorList>
    </citation>
    <scope>NUCLEOTIDE SEQUENCE [LARGE SCALE GENOMIC DNA]</scope>
    <source>
        <strain evidence="1 2">15515</strain>
    </source>
</reference>
<evidence type="ECO:0000313" key="1">
    <source>
        <dbReference type="EMBL" id="OHU52318.1"/>
    </source>
</evidence>